<evidence type="ECO:0000256" key="1">
    <source>
        <dbReference type="SAM" id="MobiDB-lite"/>
    </source>
</evidence>
<organism evidence="3 4">
    <name type="scientific">Ancylobacter dichloromethanicus</name>
    <dbReference type="NCBI Taxonomy" id="518825"/>
    <lineage>
        <taxon>Bacteria</taxon>
        <taxon>Pseudomonadati</taxon>
        <taxon>Pseudomonadota</taxon>
        <taxon>Alphaproteobacteria</taxon>
        <taxon>Hyphomicrobiales</taxon>
        <taxon>Xanthobacteraceae</taxon>
        <taxon>Ancylobacter</taxon>
    </lineage>
</organism>
<gene>
    <name evidence="3" type="ORF">GCM10017643_23870</name>
</gene>
<evidence type="ECO:0000313" key="4">
    <source>
        <dbReference type="Proteomes" id="UP001143370"/>
    </source>
</evidence>
<feature type="region of interest" description="Disordered" evidence="1">
    <location>
        <begin position="102"/>
        <end position="150"/>
    </location>
</feature>
<dbReference type="RefSeq" id="WP_213373578.1">
    <property type="nucleotide sequence ID" value="NZ_BSFJ01000010.1"/>
</dbReference>
<comment type="caution">
    <text evidence="3">The sequence shown here is derived from an EMBL/GenBank/DDBJ whole genome shotgun (WGS) entry which is preliminary data.</text>
</comment>
<dbReference type="EMBL" id="BSFJ01000010">
    <property type="protein sequence ID" value="GLK72271.1"/>
    <property type="molecule type" value="Genomic_DNA"/>
</dbReference>
<name>A0A9W6J7K1_9HYPH</name>
<feature type="compositionally biased region" description="Low complexity" evidence="1">
    <location>
        <begin position="173"/>
        <end position="193"/>
    </location>
</feature>
<protein>
    <submittedName>
        <fullName evidence="3">Uncharacterized protein</fullName>
    </submittedName>
</protein>
<feature type="signal peptide" evidence="2">
    <location>
        <begin position="1"/>
        <end position="30"/>
    </location>
</feature>
<dbReference type="Proteomes" id="UP001143370">
    <property type="component" value="Unassembled WGS sequence"/>
</dbReference>
<feature type="chain" id="PRO_5040938396" evidence="2">
    <location>
        <begin position="31"/>
        <end position="193"/>
    </location>
</feature>
<proteinExistence type="predicted"/>
<keyword evidence="2" id="KW-0732">Signal</keyword>
<reference evidence="3" key="1">
    <citation type="journal article" date="2014" name="Int. J. Syst. Evol. Microbiol.">
        <title>Complete genome sequence of Corynebacterium casei LMG S-19264T (=DSM 44701T), isolated from a smear-ripened cheese.</title>
        <authorList>
            <consortium name="US DOE Joint Genome Institute (JGI-PGF)"/>
            <person name="Walter F."/>
            <person name="Albersmeier A."/>
            <person name="Kalinowski J."/>
            <person name="Ruckert C."/>
        </authorList>
    </citation>
    <scope>NUCLEOTIDE SEQUENCE</scope>
    <source>
        <strain evidence="3">VKM B-2484</strain>
    </source>
</reference>
<evidence type="ECO:0000256" key="2">
    <source>
        <dbReference type="SAM" id="SignalP"/>
    </source>
</evidence>
<dbReference type="AlphaFoldDB" id="A0A9W6J7K1"/>
<sequence length="193" mass="20192">MRLNIIAATAGLGSVALLAGTLVATGGAQAQPAGERAPFSMLPVEGGLMRLDTRTGAMSFCAQRSGGWTCEAVPDDRAALEAEIGRLQARIAALEAGRAGRASGVPDIMVPPQTTPPEEAEPPAAQAPASPPPDTDEELPAQARKRLDQAMDLAEQAFRRFFEMIERFREEFPPGAGHPATPPAQGQGQEQGL</sequence>
<reference evidence="3" key="2">
    <citation type="submission" date="2023-01" db="EMBL/GenBank/DDBJ databases">
        <authorList>
            <person name="Sun Q."/>
            <person name="Evtushenko L."/>
        </authorList>
    </citation>
    <scope>NUCLEOTIDE SEQUENCE</scope>
    <source>
        <strain evidence="3">VKM B-2484</strain>
    </source>
</reference>
<keyword evidence="4" id="KW-1185">Reference proteome</keyword>
<evidence type="ECO:0000313" key="3">
    <source>
        <dbReference type="EMBL" id="GLK72271.1"/>
    </source>
</evidence>
<feature type="region of interest" description="Disordered" evidence="1">
    <location>
        <begin position="169"/>
        <end position="193"/>
    </location>
</feature>
<accession>A0A9W6J7K1</accession>